<reference evidence="1 2" key="1">
    <citation type="submission" date="2019-10" db="EMBL/GenBank/DDBJ databases">
        <authorList>
            <person name="Karimi E."/>
        </authorList>
    </citation>
    <scope>NUCLEOTIDE SEQUENCE [LARGE SCALE GENOMIC DNA]</scope>
    <source>
        <strain evidence="1">Bacillus sp. 71</strain>
    </source>
</reference>
<accession>A0A654C7K7</accession>
<name>A0A654C7K7_BACMY</name>
<organism evidence="1 2">
    <name type="scientific">Bacillus mycoides</name>
    <dbReference type="NCBI Taxonomy" id="1405"/>
    <lineage>
        <taxon>Bacteria</taxon>
        <taxon>Bacillati</taxon>
        <taxon>Bacillota</taxon>
        <taxon>Bacilli</taxon>
        <taxon>Bacillales</taxon>
        <taxon>Bacillaceae</taxon>
        <taxon>Bacillus</taxon>
        <taxon>Bacillus cereus group</taxon>
    </lineage>
</organism>
<evidence type="ECO:0000313" key="2">
    <source>
        <dbReference type="Proteomes" id="UP000437562"/>
    </source>
</evidence>
<sequence length="40" mass="4396">MFSFSYDQESLSHAVLTAHDPSLGSGAKNTVIVYTENIHK</sequence>
<evidence type="ECO:0000313" key="1">
    <source>
        <dbReference type="EMBL" id="VXC88835.1"/>
    </source>
</evidence>
<gene>
    <name evidence="1" type="ORF">BACI71_90203</name>
</gene>
<dbReference type="Proteomes" id="UP000437562">
    <property type="component" value="Unassembled WGS sequence"/>
</dbReference>
<proteinExistence type="predicted"/>
<dbReference type="EMBL" id="CABWMC010000034">
    <property type="protein sequence ID" value="VXC88835.1"/>
    <property type="molecule type" value="Genomic_DNA"/>
</dbReference>
<dbReference type="AlphaFoldDB" id="A0A654C7K7"/>
<protein>
    <submittedName>
        <fullName evidence="1">Uncharacterized protein</fullName>
    </submittedName>
</protein>